<feature type="region of interest" description="Disordered" evidence="1">
    <location>
        <begin position="175"/>
        <end position="264"/>
    </location>
</feature>
<dbReference type="Gene3D" id="3.40.50.1110">
    <property type="entry name" value="SGNH hydrolase"/>
    <property type="match status" value="1"/>
</dbReference>
<feature type="compositionally biased region" description="Low complexity" evidence="1">
    <location>
        <begin position="46"/>
        <end position="57"/>
    </location>
</feature>
<feature type="domain" description="SGNH hydrolase-type esterase" evidence="2">
    <location>
        <begin position="495"/>
        <end position="677"/>
    </location>
</feature>
<comment type="caution">
    <text evidence="3">The sequence shown here is derived from an EMBL/GenBank/DDBJ whole genome shotgun (WGS) entry which is preliminary data.</text>
</comment>
<dbReference type="PANTHER" id="PTHR14209:SF19">
    <property type="entry name" value="ISOAMYL ACETATE-HYDROLYZING ESTERASE 1 HOMOLOG"/>
    <property type="match status" value="1"/>
</dbReference>
<dbReference type="InterPro" id="IPR036514">
    <property type="entry name" value="SGNH_hydro_sf"/>
</dbReference>
<feature type="compositionally biased region" description="Acidic residues" evidence="1">
    <location>
        <begin position="193"/>
        <end position="206"/>
    </location>
</feature>
<feature type="region of interest" description="Disordered" evidence="1">
    <location>
        <begin position="15"/>
        <end position="161"/>
    </location>
</feature>
<feature type="compositionally biased region" description="Basic and acidic residues" evidence="1">
    <location>
        <begin position="147"/>
        <end position="161"/>
    </location>
</feature>
<protein>
    <submittedName>
        <fullName evidence="3">Isoamyl acetate-hydrolyzing esterase 1-like</fullName>
    </submittedName>
</protein>
<feature type="region of interest" description="Disordered" evidence="1">
    <location>
        <begin position="277"/>
        <end position="299"/>
    </location>
</feature>
<feature type="region of interest" description="Disordered" evidence="1">
    <location>
        <begin position="731"/>
        <end position="760"/>
    </location>
</feature>
<dbReference type="Proteomes" id="UP000241890">
    <property type="component" value="Unassembled WGS sequence"/>
</dbReference>
<gene>
    <name evidence="3" type="ORF">FCC1311_062751</name>
</gene>
<feature type="compositionally biased region" description="Basic and acidic residues" evidence="1">
    <location>
        <begin position="746"/>
        <end position="760"/>
    </location>
</feature>
<sequence>MPLQELLQIDVDAEGRVRRRRRSWSSASSPQHLKAPGHLLQHHPLGTENNSGTNNNNDDADFLPPPPPAVKDLGIASRSQTLDDYGEDAAPRDLAGNGNASNRARQGQGSTNDNIRLALLRSRGNVPSLTGRTHDEDDHDEEEEDDRDHSEILSNVDMRRDLDDDAYDSDTLRDIDDLLSPQGSALLDHHDVYEEEDDDDDDENDDGGVAGDEASHASNGHGNRQVPGPKDAVFTRRISHPGDVQTDEASQKALAQRKRRQQLQDQDDLLLDTGAAETPAESTSQVKEKSPSSPTTATTPKLQAWSMVDILRWTLVLTLWAIAIVNPHLIVDLSRAMTGATLSVSAPASSSRADMKPPVELAPVRTAQVELEEDVPKPSEVDEKPAAMSPLRAIPGPICKVFAQGSSQDLLDASQSLSAASTAVPASAASAASAMATSAHSLPGSSRHLQEVARVAGRSFVVRALKPLVVAAAAAAAAATVELSQVPATMRRFVLFGDSLTQEGFMPGYWVQRVSHQYVRRADVLNRGFSGYNTRWALELLPEIEKDVKDAALGTIFFGANDASDDVQHVPVDEYGDNLKSIVESFRKCGCEHIVLIAPPPLDEALYAKEFIEKRNKTKIDRKNELVAKYAAKCMSVADELGVACVPLFDLIKDRATKDSVELAHFFSDGLHLNARGGEILFDELMLVLQKTKPEFCVTPCKYTGNPANSGSSCPKLPPFGPWWDKIDPKAGLGTVLPSGGDQEEPAAKKAKVDASEGAN</sequence>
<dbReference type="AlphaFoldDB" id="A0A2R5GK39"/>
<evidence type="ECO:0000256" key="1">
    <source>
        <dbReference type="SAM" id="MobiDB-lite"/>
    </source>
</evidence>
<dbReference type="InParanoid" id="A0A2R5GK39"/>
<evidence type="ECO:0000313" key="3">
    <source>
        <dbReference type="EMBL" id="GBG31276.1"/>
    </source>
</evidence>
<dbReference type="CDD" id="cd01838">
    <property type="entry name" value="Isoamyl_acetate_hydrolase_like"/>
    <property type="match status" value="1"/>
</dbReference>
<organism evidence="3 4">
    <name type="scientific">Hondaea fermentalgiana</name>
    <dbReference type="NCBI Taxonomy" id="2315210"/>
    <lineage>
        <taxon>Eukaryota</taxon>
        <taxon>Sar</taxon>
        <taxon>Stramenopiles</taxon>
        <taxon>Bigyra</taxon>
        <taxon>Labyrinthulomycetes</taxon>
        <taxon>Thraustochytrida</taxon>
        <taxon>Thraustochytriidae</taxon>
        <taxon>Hondaea</taxon>
    </lineage>
</organism>
<dbReference type="PANTHER" id="PTHR14209">
    <property type="entry name" value="ISOAMYL ACETATE-HYDROLYZING ESTERASE 1"/>
    <property type="match status" value="1"/>
</dbReference>
<feature type="compositionally biased region" description="Polar residues" evidence="1">
    <location>
        <begin position="98"/>
        <end position="114"/>
    </location>
</feature>
<reference evidence="3 4" key="1">
    <citation type="submission" date="2017-12" db="EMBL/GenBank/DDBJ databases">
        <title>Sequencing, de novo assembly and annotation of complete genome of a new Thraustochytrid species, strain FCC1311.</title>
        <authorList>
            <person name="Sedici K."/>
            <person name="Godart F."/>
            <person name="Aiese Cigliano R."/>
            <person name="Sanseverino W."/>
            <person name="Barakat M."/>
            <person name="Ortet P."/>
            <person name="Marechal E."/>
            <person name="Cagnac O."/>
            <person name="Amato A."/>
        </authorList>
    </citation>
    <scope>NUCLEOTIDE SEQUENCE [LARGE SCALE GENOMIC DNA]</scope>
</reference>
<proteinExistence type="predicted"/>
<dbReference type="EMBL" id="BEYU01000094">
    <property type="protein sequence ID" value="GBG31276.1"/>
    <property type="molecule type" value="Genomic_DNA"/>
</dbReference>
<keyword evidence="4" id="KW-1185">Reference proteome</keyword>
<dbReference type="OrthoDB" id="671439at2759"/>
<evidence type="ECO:0000259" key="2">
    <source>
        <dbReference type="Pfam" id="PF13472"/>
    </source>
</evidence>
<dbReference type="InterPro" id="IPR013830">
    <property type="entry name" value="SGNH_hydro"/>
</dbReference>
<feature type="compositionally biased region" description="Acidic residues" evidence="1">
    <location>
        <begin position="137"/>
        <end position="146"/>
    </location>
</feature>
<dbReference type="SUPFAM" id="SSF52266">
    <property type="entry name" value="SGNH hydrolase"/>
    <property type="match status" value="1"/>
</dbReference>
<accession>A0A2R5GK39</accession>
<dbReference type="Pfam" id="PF13472">
    <property type="entry name" value="Lipase_GDSL_2"/>
    <property type="match status" value="1"/>
</dbReference>
<dbReference type="InterPro" id="IPR045136">
    <property type="entry name" value="Iah1-like"/>
</dbReference>
<evidence type="ECO:0000313" key="4">
    <source>
        <dbReference type="Proteomes" id="UP000241890"/>
    </source>
</evidence>
<dbReference type="GO" id="GO:0016788">
    <property type="term" value="F:hydrolase activity, acting on ester bonds"/>
    <property type="evidence" value="ECO:0007669"/>
    <property type="project" value="InterPro"/>
</dbReference>
<name>A0A2R5GK39_9STRA</name>